<dbReference type="PANTHER" id="PTHR36215:SF1">
    <property type="entry name" value="BLL4998 PROTEIN"/>
    <property type="match status" value="1"/>
</dbReference>
<protein>
    <submittedName>
        <fullName evidence="1">CopG family transcriptional regulator</fullName>
    </submittedName>
</protein>
<dbReference type="RefSeq" id="WP_191800246.1">
    <property type="nucleotide sequence ID" value="NZ_JACSQL010000004.1"/>
</dbReference>
<evidence type="ECO:0000313" key="1">
    <source>
        <dbReference type="EMBL" id="MBD7968849.1"/>
    </source>
</evidence>
<dbReference type="SUPFAM" id="SSF47598">
    <property type="entry name" value="Ribbon-helix-helix"/>
    <property type="match status" value="1"/>
</dbReference>
<dbReference type="EMBL" id="JACSQL010000004">
    <property type="protein sequence ID" value="MBD7968849.1"/>
    <property type="molecule type" value="Genomic_DNA"/>
</dbReference>
<reference evidence="1 2" key="1">
    <citation type="submission" date="2020-08" db="EMBL/GenBank/DDBJ databases">
        <title>A Genomic Blueprint of the Chicken Gut Microbiome.</title>
        <authorList>
            <person name="Gilroy R."/>
            <person name="Ravi A."/>
            <person name="Getino M."/>
            <person name="Pursley I."/>
            <person name="Horton D.L."/>
            <person name="Alikhan N.-F."/>
            <person name="Baker D."/>
            <person name="Gharbi K."/>
            <person name="Hall N."/>
            <person name="Watson M."/>
            <person name="Adriaenssens E.M."/>
            <person name="Foster-Nyarko E."/>
            <person name="Jarju S."/>
            <person name="Secka A."/>
            <person name="Antonio M."/>
            <person name="Oren A."/>
            <person name="Chaudhuri R."/>
            <person name="La Ragione R.M."/>
            <person name="Hildebrand F."/>
            <person name="Pallen M.J."/>
        </authorList>
    </citation>
    <scope>NUCLEOTIDE SEQUENCE [LARGE SCALE GENOMIC DNA]</scope>
    <source>
        <strain evidence="1 2">Sa2BVA9</strain>
    </source>
</reference>
<dbReference type="CDD" id="cd22231">
    <property type="entry name" value="RHH_NikR_HicB-like"/>
    <property type="match status" value="1"/>
</dbReference>
<keyword evidence="2" id="KW-1185">Reference proteome</keyword>
<sequence>MNDQDKIEKVTVNVGIVDLGQMDLLVDQAFYSNRTDFIRTAIRNQLESHRKDIQDYVTRKITAVGVVIYDRRDLEMLRESNTKIEIRLIGQLVFTKDVDAELLRDTVKHIQHFGVLKASKELKEVIKEIQTSG</sequence>
<dbReference type="Pfam" id="PF17723">
    <property type="entry name" value="RHH_8"/>
    <property type="match status" value="1"/>
</dbReference>
<dbReference type="InterPro" id="IPR041088">
    <property type="entry name" value="RHH_8"/>
</dbReference>
<comment type="caution">
    <text evidence="1">The sequence shown here is derived from an EMBL/GenBank/DDBJ whole genome shotgun (WGS) entry which is preliminary data.</text>
</comment>
<dbReference type="Proteomes" id="UP000608071">
    <property type="component" value="Unassembled WGS sequence"/>
</dbReference>
<accession>A0ABR8T0M4</accession>
<organism evidence="1 2">
    <name type="scientific">Paenibacillus gallinarum</name>
    <dbReference type="NCBI Taxonomy" id="2762232"/>
    <lineage>
        <taxon>Bacteria</taxon>
        <taxon>Bacillati</taxon>
        <taxon>Bacillota</taxon>
        <taxon>Bacilli</taxon>
        <taxon>Bacillales</taxon>
        <taxon>Paenibacillaceae</taxon>
        <taxon>Paenibacillus</taxon>
    </lineage>
</organism>
<proteinExistence type="predicted"/>
<evidence type="ECO:0000313" key="2">
    <source>
        <dbReference type="Proteomes" id="UP000608071"/>
    </source>
</evidence>
<dbReference type="PANTHER" id="PTHR36215">
    <property type="entry name" value="BLL4998 PROTEIN"/>
    <property type="match status" value="1"/>
</dbReference>
<name>A0ABR8T0M4_9BACL</name>
<dbReference type="InterPro" id="IPR010985">
    <property type="entry name" value="Ribbon_hlx_hlx"/>
</dbReference>
<gene>
    <name evidence="1" type="ORF">H9647_12305</name>
</gene>